<dbReference type="PANTHER" id="PTHR24094:SF15">
    <property type="entry name" value="AMP-DEPENDENT SYNTHETASE_LIGASE DOMAIN-CONTAINING PROTEIN-RELATED"/>
    <property type="match status" value="1"/>
</dbReference>
<dbReference type="InterPro" id="IPR011089">
    <property type="entry name" value="GmrSD_C"/>
</dbReference>
<dbReference type="PANTHER" id="PTHR24094">
    <property type="entry name" value="SECRETED PROTEIN"/>
    <property type="match status" value="1"/>
</dbReference>
<feature type="compositionally biased region" description="Acidic residues" evidence="1">
    <location>
        <begin position="83"/>
        <end position="92"/>
    </location>
</feature>
<accession>A0ABS4U3V7</accession>
<feature type="region of interest" description="Disordered" evidence="1">
    <location>
        <begin position="32"/>
        <end position="100"/>
    </location>
</feature>
<dbReference type="Proteomes" id="UP001519305">
    <property type="component" value="Unassembled WGS sequence"/>
</dbReference>
<organism evidence="3 4">
    <name type="scientific">Corynebacterium freneyi</name>
    <dbReference type="NCBI Taxonomy" id="134034"/>
    <lineage>
        <taxon>Bacteria</taxon>
        <taxon>Bacillati</taxon>
        <taxon>Actinomycetota</taxon>
        <taxon>Actinomycetes</taxon>
        <taxon>Mycobacteriales</taxon>
        <taxon>Corynebacteriaceae</taxon>
        <taxon>Corynebacterium</taxon>
    </lineage>
</organism>
<feature type="compositionally biased region" description="Low complexity" evidence="1">
    <location>
        <begin position="46"/>
        <end position="56"/>
    </location>
</feature>
<gene>
    <name evidence="3" type="ORF">JOF33_000014</name>
</gene>
<protein>
    <recommendedName>
        <fullName evidence="2">GmrSD restriction endonucleases C-terminal domain-containing protein</fullName>
    </recommendedName>
</protein>
<evidence type="ECO:0000313" key="3">
    <source>
        <dbReference type="EMBL" id="MBP2331315.1"/>
    </source>
</evidence>
<feature type="domain" description="GmrSD restriction endonucleases C-terminal" evidence="2">
    <location>
        <begin position="145"/>
        <end position="282"/>
    </location>
</feature>
<comment type="caution">
    <text evidence="3">The sequence shown here is derived from an EMBL/GenBank/DDBJ whole genome shotgun (WGS) entry which is preliminary data.</text>
</comment>
<proteinExistence type="predicted"/>
<dbReference type="EMBL" id="JAGINY010000001">
    <property type="protein sequence ID" value="MBP2331315.1"/>
    <property type="molecule type" value="Genomic_DNA"/>
</dbReference>
<feature type="compositionally biased region" description="Pro residues" evidence="1">
    <location>
        <begin position="57"/>
        <end position="75"/>
    </location>
</feature>
<evidence type="ECO:0000256" key="1">
    <source>
        <dbReference type="SAM" id="MobiDB-lite"/>
    </source>
</evidence>
<name>A0ABS4U3V7_9CORY</name>
<evidence type="ECO:0000259" key="2">
    <source>
        <dbReference type="Pfam" id="PF07510"/>
    </source>
</evidence>
<dbReference type="Pfam" id="PF07510">
    <property type="entry name" value="GmrSD_C"/>
    <property type="match status" value="1"/>
</dbReference>
<dbReference type="RefSeq" id="WP_244979462.1">
    <property type="nucleotide sequence ID" value="NZ_CP047357.1"/>
</dbReference>
<sequence length="309" mass="32464">MSSRSRFFVGPRRAAVAIAAAGVVLSGCSMVDDDGLTTSMPELLGPSSSSAVDADAPAPPDSDPVDPAPVDPAPLAPNAAPDDGADGGDDEASSSTEAGPLADIRAQLDALAVKGRAPKTGYDRDLFGQRWSDDVPVTLGHNGCDTRNDILRRDLVDVVIKPNTNDCVALSGTLHDPFTGATIPFQRGSATSSAVQIDHIVAMSDAWQKGAQGLDEDARRAFANDPLNLLAVDGPSNQRKGDGDAATWLPPNSAFRCQYVARQIAVKHRYGLWVTPAERDALDRWLGTCEPVDDDALAALVEGTIAERR</sequence>
<dbReference type="PROSITE" id="PS51257">
    <property type="entry name" value="PROKAR_LIPOPROTEIN"/>
    <property type="match status" value="1"/>
</dbReference>
<evidence type="ECO:0000313" key="4">
    <source>
        <dbReference type="Proteomes" id="UP001519305"/>
    </source>
</evidence>
<keyword evidence="4" id="KW-1185">Reference proteome</keyword>
<reference evidence="3 4" key="1">
    <citation type="submission" date="2021-03" db="EMBL/GenBank/DDBJ databases">
        <title>Sequencing the genomes of 1000 actinobacteria strains.</title>
        <authorList>
            <person name="Klenk H.-P."/>
        </authorList>
    </citation>
    <scope>NUCLEOTIDE SEQUENCE [LARGE SCALE GENOMIC DNA]</scope>
    <source>
        <strain evidence="3 4">DSM 44506</strain>
    </source>
</reference>